<dbReference type="SUPFAM" id="SSF46785">
    <property type="entry name" value="Winged helix' DNA-binding domain"/>
    <property type="match status" value="1"/>
</dbReference>
<dbReference type="RefSeq" id="WP_075369145.1">
    <property type="nucleotide sequence ID" value="NZ_MSDQ01000022.1"/>
</dbReference>
<keyword evidence="2" id="KW-0805">Transcription regulation</keyword>
<dbReference type="EMBL" id="MSDQ01000022">
    <property type="protein sequence ID" value="OLO11513.1"/>
    <property type="molecule type" value="Genomic_DNA"/>
</dbReference>
<evidence type="ECO:0000313" key="8">
    <source>
        <dbReference type="Proteomes" id="UP000186806"/>
    </source>
</evidence>
<accession>A0A1Q8TCW9</accession>
<evidence type="ECO:0000256" key="2">
    <source>
        <dbReference type="ARBA" id="ARBA00023015"/>
    </source>
</evidence>
<evidence type="ECO:0000259" key="6">
    <source>
        <dbReference type="PROSITE" id="PS50987"/>
    </source>
</evidence>
<dbReference type="Proteomes" id="UP000186806">
    <property type="component" value="Unassembled WGS sequence"/>
</dbReference>
<evidence type="ECO:0000313" key="7">
    <source>
        <dbReference type="EMBL" id="OLO11513.1"/>
    </source>
</evidence>
<dbReference type="PANTHER" id="PTHR33154:SF18">
    <property type="entry name" value="ARSENICAL RESISTANCE OPERON REPRESSOR"/>
    <property type="match status" value="1"/>
</dbReference>
<dbReference type="PRINTS" id="PR00778">
    <property type="entry name" value="HTHARSR"/>
</dbReference>
<dbReference type="InterPro" id="IPR036390">
    <property type="entry name" value="WH_DNA-bd_sf"/>
</dbReference>
<keyword evidence="8" id="KW-1185">Reference proteome</keyword>
<dbReference type="PROSITE" id="PS50987">
    <property type="entry name" value="HTH_ARSR_2"/>
    <property type="match status" value="1"/>
</dbReference>
<dbReference type="InterPro" id="IPR001845">
    <property type="entry name" value="HTH_ArsR_DNA-bd_dom"/>
</dbReference>
<dbReference type="InterPro" id="IPR051081">
    <property type="entry name" value="HTH_MetalResp_TranReg"/>
</dbReference>
<evidence type="ECO:0000256" key="3">
    <source>
        <dbReference type="ARBA" id="ARBA00023125"/>
    </source>
</evidence>
<dbReference type="NCBIfam" id="NF007528">
    <property type="entry name" value="PRK10141.1"/>
    <property type="match status" value="1"/>
</dbReference>
<dbReference type="InterPro" id="IPR036388">
    <property type="entry name" value="WH-like_DNA-bd_sf"/>
</dbReference>
<reference evidence="7 8" key="1">
    <citation type="submission" date="2016-12" db="EMBL/GenBank/DDBJ databases">
        <title>Draft genome sequences of strains Salinicola socius SMB35, Salinicola sp. MH3R3-1 and Chromohalobacter sp. SMB17 from the Verkhnekamsk potash mining region of Russia.</title>
        <authorList>
            <person name="Mavrodi D.V."/>
            <person name="Olsson B.E."/>
            <person name="Korsakova E.S."/>
            <person name="Pyankova A."/>
            <person name="Mavrodi O.V."/>
            <person name="Plotnikova E.G."/>
        </authorList>
    </citation>
    <scope>NUCLEOTIDE SEQUENCE [LARGE SCALE GENOMIC DNA]</scope>
    <source>
        <strain evidence="7 8">SMB17</strain>
    </source>
</reference>
<evidence type="ECO:0000256" key="5">
    <source>
        <dbReference type="SAM" id="MobiDB-lite"/>
    </source>
</evidence>
<keyword evidence="1" id="KW-0059">Arsenical resistance</keyword>
<sequence length="135" mass="14967">MTTAVLTPAALHRCLADETRLTLTLLLCTEPELCVCEMTEALAAPQPRISRHLAYLRRAGLLRGRRRGAWIFYRLEPTLPEWVSIILEASRDAAPPEVITAHRRLADAGTARRRQAACHTKPRPALFSSTSGDIA</sequence>
<comment type="caution">
    <text evidence="7">The sequence shown here is derived from an EMBL/GenBank/DDBJ whole genome shotgun (WGS) entry which is preliminary data.</text>
</comment>
<dbReference type="NCBIfam" id="NF033788">
    <property type="entry name" value="HTH_metalloreg"/>
    <property type="match status" value="1"/>
</dbReference>
<name>A0A1Q8TCW9_9GAMM</name>
<proteinExistence type="predicted"/>
<gene>
    <name evidence="7" type="ORF">BTW10_09065</name>
</gene>
<dbReference type="GO" id="GO:0046685">
    <property type="term" value="P:response to arsenic-containing substance"/>
    <property type="evidence" value="ECO:0007669"/>
    <property type="project" value="UniProtKB-KW"/>
</dbReference>
<feature type="domain" description="HTH arsR-type" evidence="6">
    <location>
        <begin position="1"/>
        <end position="94"/>
    </location>
</feature>
<feature type="compositionally biased region" description="Basic residues" evidence="5">
    <location>
        <begin position="113"/>
        <end position="122"/>
    </location>
</feature>
<dbReference type="GO" id="GO:0003700">
    <property type="term" value="F:DNA-binding transcription factor activity"/>
    <property type="evidence" value="ECO:0007669"/>
    <property type="project" value="InterPro"/>
</dbReference>
<protein>
    <recommendedName>
        <fullName evidence="6">HTH arsR-type domain-containing protein</fullName>
    </recommendedName>
</protein>
<dbReference type="SMART" id="SM00418">
    <property type="entry name" value="HTH_ARSR"/>
    <property type="match status" value="1"/>
</dbReference>
<keyword evidence="4" id="KW-0804">Transcription</keyword>
<dbReference type="Pfam" id="PF01022">
    <property type="entry name" value="HTH_5"/>
    <property type="match status" value="1"/>
</dbReference>
<dbReference type="GO" id="GO:0003677">
    <property type="term" value="F:DNA binding"/>
    <property type="evidence" value="ECO:0007669"/>
    <property type="project" value="UniProtKB-KW"/>
</dbReference>
<dbReference type="PANTHER" id="PTHR33154">
    <property type="entry name" value="TRANSCRIPTIONAL REGULATOR, ARSR FAMILY"/>
    <property type="match status" value="1"/>
</dbReference>
<evidence type="ECO:0000256" key="4">
    <source>
        <dbReference type="ARBA" id="ARBA00023163"/>
    </source>
</evidence>
<evidence type="ECO:0000256" key="1">
    <source>
        <dbReference type="ARBA" id="ARBA00022849"/>
    </source>
</evidence>
<dbReference type="AlphaFoldDB" id="A0A1Q8TCW9"/>
<organism evidence="7 8">
    <name type="scientific">Chromohalobacter japonicus</name>
    <dbReference type="NCBI Taxonomy" id="223900"/>
    <lineage>
        <taxon>Bacteria</taxon>
        <taxon>Pseudomonadati</taxon>
        <taxon>Pseudomonadota</taxon>
        <taxon>Gammaproteobacteria</taxon>
        <taxon>Oceanospirillales</taxon>
        <taxon>Halomonadaceae</taxon>
        <taxon>Chromohalobacter</taxon>
    </lineage>
</organism>
<feature type="region of interest" description="Disordered" evidence="5">
    <location>
        <begin position="113"/>
        <end position="135"/>
    </location>
</feature>
<dbReference type="Gene3D" id="1.10.10.10">
    <property type="entry name" value="Winged helix-like DNA-binding domain superfamily/Winged helix DNA-binding domain"/>
    <property type="match status" value="1"/>
</dbReference>
<keyword evidence="3" id="KW-0238">DNA-binding</keyword>